<dbReference type="OrthoDB" id="4406347at2759"/>
<sequence length="344" mass="39463">MYYAVVVSKEASKHQQRCINGYQHGKDQAQDQIERILDRIHSLDDLSANDITELRRISEHSLVLDKFKISPTEYRNWLDTVGNDIRGVEYDAQKACLVLKERPGWMHGTAAGIVYGLLFSLQYRLESTTGIRYLSTGSIVCSLDNKFSGSTKQADASLRGLYSKWPIIVLEVNTCDSTRKLFEDARRWLEGSDGNTKLVILVDVQEKERRSTSTDSWGLSELDFPKISHRRLSEHITQWYQSRRIRLVGNFALSVHLWYSDGNRQCILNKAVFAPGNLIDLATIKDIPLRLSGLMPGREHLDRDEPLFFPLRELVNTLQNGFEDVEIQRASDLAENKKKKYLRS</sequence>
<accession>A0A1Q5Q7M2</accession>
<dbReference type="Proteomes" id="UP000214365">
    <property type="component" value="Unassembled WGS sequence"/>
</dbReference>
<comment type="caution">
    <text evidence="1">The sequence shown here is derived from an EMBL/GenBank/DDBJ whole genome shotgun (WGS) entry which is preliminary data.</text>
</comment>
<keyword evidence="2" id="KW-1185">Reference proteome</keyword>
<dbReference type="EMBL" id="LFMY01000018">
    <property type="protein sequence ID" value="OKL55671.1"/>
    <property type="molecule type" value="Genomic_DNA"/>
</dbReference>
<dbReference type="GeneID" id="31008781"/>
<organism evidence="1 2">
    <name type="scientific">Talaromyces atroroseus</name>
    <dbReference type="NCBI Taxonomy" id="1441469"/>
    <lineage>
        <taxon>Eukaryota</taxon>
        <taxon>Fungi</taxon>
        <taxon>Dikarya</taxon>
        <taxon>Ascomycota</taxon>
        <taxon>Pezizomycotina</taxon>
        <taxon>Eurotiomycetes</taxon>
        <taxon>Eurotiomycetidae</taxon>
        <taxon>Eurotiales</taxon>
        <taxon>Trichocomaceae</taxon>
        <taxon>Talaromyces</taxon>
        <taxon>Talaromyces sect. Trachyspermi</taxon>
    </lineage>
</organism>
<proteinExistence type="predicted"/>
<evidence type="ECO:0000313" key="2">
    <source>
        <dbReference type="Proteomes" id="UP000214365"/>
    </source>
</evidence>
<gene>
    <name evidence="1" type="ORF">UA08_09025</name>
</gene>
<protein>
    <submittedName>
        <fullName evidence="1">Uncharacterized protein</fullName>
    </submittedName>
</protein>
<dbReference type="AlphaFoldDB" id="A0A1Q5Q7M2"/>
<name>A0A1Q5Q7M2_TALAT</name>
<dbReference type="RefSeq" id="XP_020115792.1">
    <property type="nucleotide sequence ID" value="XM_020264085.1"/>
</dbReference>
<reference evidence="1 2" key="1">
    <citation type="submission" date="2015-06" db="EMBL/GenBank/DDBJ databases">
        <title>Talaromyces atroroseus IBT 11181 draft genome.</title>
        <authorList>
            <person name="Rasmussen K.B."/>
            <person name="Rasmussen S."/>
            <person name="Petersen B."/>
            <person name="Sicheritz-Ponten T."/>
            <person name="Mortensen U.H."/>
            <person name="Thrane U."/>
        </authorList>
    </citation>
    <scope>NUCLEOTIDE SEQUENCE [LARGE SCALE GENOMIC DNA]</scope>
    <source>
        <strain evidence="1 2">IBT 11181</strain>
    </source>
</reference>
<evidence type="ECO:0000313" key="1">
    <source>
        <dbReference type="EMBL" id="OKL55671.1"/>
    </source>
</evidence>